<sequence length="92" mass="10874">MNEQIKKEAWKRFWALFPDGFVYDEVREKFKRFISRELDKAIELQKKKDAEIARERLIIAYRNGIIDGKQNTNCEKVVVAQGVKAIESQNEN</sequence>
<reference evidence="1" key="1">
    <citation type="journal article" date="2015" name="Nature">
        <title>Complex archaea that bridge the gap between prokaryotes and eukaryotes.</title>
        <authorList>
            <person name="Spang A."/>
            <person name="Saw J.H."/>
            <person name="Jorgensen S.L."/>
            <person name="Zaremba-Niedzwiedzka K."/>
            <person name="Martijn J."/>
            <person name="Lind A.E."/>
            <person name="van Eijk R."/>
            <person name="Schleper C."/>
            <person name="Guy L."/>
            <person name="Ettema T.J."/>
        </authorList>
    </citation>
    <scope>NUCLEOTIDE SEQUENCE</scope>
</reference>
<dbReference type="AlphaFoldDB" id="A0A0F9VDS0"/>
<accession>A0A0F9VDS0</accession>
<proteinExistence type="predicted"/>
<comment type="caution">
    <text evidence="1">The sequence shown here is derived from an EMBL/GenBank/DDBJ whole genome shotgun (WGS) entry which is preliminary data.</text>
</comment>
<dbReference type="EMBL" id="LAZR01000377">
    <property type="protein sequence ID" value="KKN71726.1"/>
    <property type="molecule type" value="Genomic_DNA"/>
</dbReference>
<evidence type="ECO:0000313" key="1">
    <source>
        <dbReference type="EMBL" id="KKN71726.1"/>
    </source>
</evidence>
<name>A0A0F9VDS0_9ZZZZ</name>
<protein>
    <submittedName>
        <fullName evidence="1">Uncharacterized protein</fullName>
    </submittedName>
</protein>
<organism evidence="1">
    <name type="scientific">marine sediment metagenome</name>
    <dbReference type="NCBI Taxonomy" id="412755"/>
    <lineage>
        <taxon>unclassified sequences</taxon>
        <taxon>metagenomes</taxon>
        <taxon>ecological metagenomes</taxon>
    </lineage>
</organism>
<gene>
    <name evidence="1" type="ORF">LCGC14_0417920</name>
</gene>